<gene>
    <name evidence="5" type="primary">kptA</name>
    <name evidence="6" type="ORF">SmaCSM2_02150</name>
</gene>
<evidence type="ECO:0000256" key="2">
    <source>
        <dbReference type="ARBA" id="ARBA00022679"/>
    </source>
</evidence>
<accession>A0AAD0FMF2</accession>
<dbReference type="InterPro" id="IPR042080">
    <property type="entry name" value="RNA_2'-PTrans_N"/>
</dbReference>
<evidence type="ECO:0000256" key="4">
    <source>
        <dbReference type="ARBA" id="ARBA00025212"/>
    </source>
</evidence>
<dbReference type="Gene3D" id="3.20.170.30">
    <property type="match status" value="1"/>
</dbReference>
<dbReference type="HAMAP" id="MF_00299">
    <property type="entry name" value="KptA"/>
    <property type="match status" value="1"/>
</dbReference>
<evidence type="ECO:0000313" key="6">
    <source>
        <dbReference type="EMBL" id="AUI06036.1"/>
    </source>
</evidence>
<sequence>MSTDTSHKQASKFMSLVLRHEPEKIGLQLDAQGWADVDDLLQRMADHGVALDRHTLQAVVETNDKQRFALSDDGLRIRASQGHSIQVDLGLEALQPPAWLYHGTVARFVGAIREQGLRPGERQHVHLSLDRQTAQQVGARRGAPVILSVNAGRMHADGHVFHRSANGVWLTAHVPPQYIAG</sequence>
<comment type="function">
    <text evidence="4 5">Removes the 2'-phosphate from RNA via an intermediate in which the phosphate is ADP-ribosylated by NAD followed by a presumed transesterification to release the RNA and generate ADP-ribose 1''-2''-cyclic phosphate (APPR&gt;P). May function as an ADP-ribosylase.</text>
</comment>
<proteinExistence type="inferred from homology"/>
<dbReference type="Pfam" id="PF01885">
    <property type="entry name" value="PTS_2-RNA"/>
    <property type="match status" value="1"/>
</dbReference>
<dbReference type="SUPFAM" id="SSF56399">
    <property type="entry name" value="ADP-ribosylation"/>
    <property type="match status" value="1"/>
</dbReference>
<comment type="similarity">
    <text evidence="1 5">Belongs to the KptA/TPT1 family.</text>
</comment>
<dbReference type="PANTHER" id="PTHR12684">
    <property type="entry name" value="PUTATIVE PHOSPHOTRANSFERASE"/>
    <property type="match status" value="1"/>
</dbReference>
<evidence type="ECO:0000313" key="7">
    <source>
        <dbReference type="Proteomes" id="UP000234414"/>
    </source>
</evidence>
<evidence type="ECO:0000256" key="1">
    <source>
        <dbReference type="ARBA" id="ARBA00009836"/>
    </source>
</evidence>
<protein>
    <recommendedName>
        <fullName evidence="5">Probable RNA 2'-phosphotransferase</fullName>
        <ecNumber evidence="5">2.7.1.-</ecNumber>
    </recommendedName>
</protein>
<dbReference type="InterPro" id="IPR042081">
    <property type="entry name" value="RNA_2'-PTrans_C"/>
</dbReference>
<name>A0AAD0FMF2_STEMA</name>
<organism evidence="6 7">
    <name type="scientific">Stenotrophomonas maltophilia</name>
    <name type="common">Pseudomonas maltophilia</name>
    <name type="synonym">Xanthomonas maltophilia</name>
    <dbReference type="NCBI Taxonomy" id="40324"/>
    <lineage>
        <taxon>Bacteria</taxon>
        <taxon>Pseudomonadati</taxon>
        <taxon>Pseudomonadota</taxon>
        <taxon>Gammaproteobacteria</taxon>
        <taxon>Lysobacterales</taxon>
        <taxon>Lysobacteraceae</taxon>
        <taxon>Stenotrophomonas</taxon>
        <taxon>Stenotrophomonas maltophilia group</taxon>
    </lineage>
</organism>
<dbReference type="GO" id="GO:0003950">
    <property type="term" value="F:NAD+ poly-ADP-ribosyltransferase activity"/>
    <property type="evidence" value="ECO:0007669"/>
    <property type="project" value="InterPro"/>
</dbReference>
<dbReference type="GO" id="GO:0006388">
    <property type="term" value="P:tRNA splicing, via endonucleolytic cleavage and ligation"/>
    <property type="evidence" value="ECO:0007669"/>
    <property type="project" value="UniProtKB-UniRule"/>
</dbReference>
<evidence type="ECO:0000256" key="5">
    <source>
        <dbReference type="HAMAP-Rule" id="MF_00299"/>
    </source>
</evidence>
<keyword evidence="2 5" id="KW-0808">Transferase</keyword>
<evidence type="ECO:0000256" key="3">
    <source>
        <dbReference type="ARBA" id="ARBA00023027"/>
    </source>
</evidence>
<dbReference type="PANTHER" id="PTHR12684:SF2">
    <property type="entry name" value="TRNA 2'-PHOSPHOTRANSFERASE 1"/>
    <property type="match status" value="1"/>
</dbReference>
<dbReference type="Gene3D" id="1.10.10.970">
    <property type="entry name" value="RNA 2'-phosphotransferase, Tpt1/KptA family, N-terminal domain"/>
    <property type="match status" value="1"/>
</dbReference>
<dbReference type="EC" id="2.7.1.-" evidence="5"/>
<dbReference type="RefSeq" id="WP_049443664.1">
    <property type="nucleotide sequence ID" value="NZ_CP025298.1"/>
</dbReference>
<dbReference type="AlphaFoldDB" id="A0AAD0FMF2"/>
<reference evidence="6 7" key="1">
    <citation type="submission" date="2017-12" db="EMBL/GenBank/DDBJ databases">
        <title>Complete Genome Sequence of Stenotrophomonas maltophilia CSM2.</title>
        <authorList>
            <person name="Castro-Jaimes S."/>
            <person name="Lopez-Leal G."/>
            <person name="Barberena Jonas C."/>
            <person name="Bustos P."/>
            <person name="Perez-Oseguera A."/>
            <person name="Cevallos M.A."/>
        </authorList>
    </citation>
    <scope>NUCLEOTIDE SEQUENCE [LARGE SCALE GENOMIC DNA]</scope>
    <source>
        <strain evidence="6 7">CSM2</strain>
    </source>
</reference>
<dbReference type="InterPro" id="IPR002745">
    <property type="entry name" value="Ptrans_KptA/Tpt1"/>
</dbReference>
<dbReference type="InterPro" id="IPR022928">
    <property type="entry name" value="RNA_2'-PTrans_KptA"/>
</dbReference>
<dbReference type="Proteomes" id="UP000234414">
    <property type="component" value="Chromosome"/>
</dbReference>
<dbReference type="NCBIfam" id="NF002014">
    <property type="entry name" value="PRK00819.1-4"/>
    <property type="match status" value="1"/>
</dbReference>
<dbReference type="GO" id="GO:0000215">
    <property type="term" value="F:tRNA 2'-phosphotransferase activity"/>
    <property type="evidence" value="ECO:0007669"/>
    <property type="project" value="TreeGrafter"/>
</dbReference>
<dbReference type="EMBL" id="CP025298">
    <property type="protein sequence ID" value="AUI06036.1"/>
    <property type="molecule type" value="Genomic_DNA"/>
</dbReference>
<keyword evidence="3 5" id="KW-0520">NAD</keyword>